<keyword evidence="5" id="KW-0274">FAD</keyword>
<protein>
    <recommendedName>
        <fullName evidence="9">D-lactate dehydrogenase (cytochrome)</fullName>
        <ecNumber evidence="9">1.1.2.4</ecNumber>
    </recommendedName>
</protein>
<comment type="caution">
    <text evidence="13">The sequence shown here is derived from an EMBL/GenBank/DDBJ whole genome shotgun (WGS) entry which is preliminary data.</text>
</comment>
<dbReference type="GO" id="GO:0005739">
    <property type="term" value="C:mitochondrion"/>
    <property type="evidence" value="ECO:0007669"/>
    <property type="project" value="UniProtKB-SubCell"/>
</dbReference>
<dbReference type="PANTHER" id="PTHR11748">
    <property type="entry name" value="D-LACTATE DEHYDROGENASE"/>
    <property type="match status" value="1"/>
</dbReference>
<gene>
    <name evidence="13" type="ORF">A1Q1_06956</name>
</gene>
<keyword evidence="7" id="KW-0560">Oxidoreductase</keyword>
<dbReference type="InterPro" id="IPR016169">
    <property type="entry name" value="FAD-bd_PCMH_sub2"/>
</dbReference>
<dbReference type="InterPro" id="IPR016166">
    <property type="entry name" value="FAD-bd_PCMH"/>
</dbReference>
<dbReference type="Pfam" id="PF02913">
    <property type="entry name" value="FAD-oxidase_C"/>
    <property type="match status" value="1"/>
</dbReference>
<dbReference type="GeneID" id="25990468"/>
<evidence type="ECO:0000256" key="5">
    <source>
        <dbReference type="ARBA" id="ARBA00022827"/>
    </source>
</evidence>
<evidence type="ECO:0000256" key="8">
    <source>
        <dbReference type="ARBA" id="ARBA00023128"/>
    </source>
</evidence>
<sequence length="583" mass="61648">MFHLRRQAVRSLRQRQLAQRYASTGPRSAGSGSGSSAGRVVPAVLGVAAVGLAAYALGRREQANIDAKPAAAPTTVAAATVASGSVNPAFDPNPKLRHRFGSPEDYAAAVDDLKGLFDDDHITTDEEDLAHHGGSAWTYGIALPPSAVVYPETTEDVVKIMKVATKYRVPVVPYGSGTGLEGQFSAPYGGICVNMTKMNRILALHPQDGDAVVQAGLGYETLNAELAEKGIPLFLPLDPGPDATIGGMIGTGCSGTNSVRYGTARGEWFLNVTAVLPDGTVLKTRQRSRKSSAGPDMTKLFVGAEGTLGIITEVTVRLAPLLPTRVGVVSFPSVRAAVDAVVDILNDGVQVQCVELLDALSVAALNHSGIMPNNLPEKDSIFFKFQGNPTVLENSAQTVQDLAGRHGGGNIHFAADEKESAAIWAARKGALFAALGHSGYETPMLYGNDVCVPISALPELVADSQAKFKEFGIYAPILGHVGDGNFHATIIMRGLDEVPMMSKVMSGIIKKAQELDGTCTGEHGVGMTKKKYLRDELGDGTLDLMLRIKNSVDPLGIMNPGKLYPDELMYEEVKWPPKAGSCC</sequence>
<dbReference type="RefSeq" id="XP_014182680.1">
    <property type="nucleotide sequence ID" value="XM_014327205.1"/>
</dbReference>
<dbReference type="InterPro" id="IPR036318">
    <property type="entry name" value="FAD-bd_PCMH-like_sf"/>
</dbReference>
<name>J5RC03_TRIAS</name>
<dbReference type="GO" id="GO:0004458">
    <property type="term" value="F:D-lactate dehydrogenase (cytochrome) activity"/>
    <property type="evidence" value="ECO:0007669"/>
    <property type="project" value="UniProtKB-EC"/>
</dbReference>
<keyword evidence="4" id="KW-0285">Flavoprotein</keyword>
<evidence type="ECO:0000256" key="9">
    <source>
        <dbReference type="ARBA" id="ARBA00038897"/>
    </source>
</evidence>
<reference evidence="13 14" key="1">
    <citation type="journal article" date="2012" name="Eukaryot. Cell">
        <title>Draft genome sequence of CBS 2479, the standard type strain of Trichosporon asahii.</title>
        <authorList>
            <person name="Yang R.Y."/>
            <person name="Li H.T."/>
            <person name="Zhu H."/>
            <person name="Zhou G.P."/>
            <person name="Wang M."/>
            <person name="Wang L."/>
        </authorList>
    </citation>
    <scope>NUCLEOTIDE SEQUENCE [LARGE SCALE GENOMIC DNA]</scope>
    <source>
        <strain evidence="14">ATCC 90039 / CBS 2479 / JCM 2466 / KCTC 7840 / NCYC 2677 / UAMH 7654</strain>
    </source>
</reference>
<evidence type="ECO:0000256" key="7">
    <source>
        <dbReference type="ARBA" id="ARBA00023002"/>
    </source>
</evidence>
<dbReference type="FunFam" id="3.30.70.2740:FF:000001">
    <property type="entry name" value="D-lactate dehydrogenase mitochondrial"/>
    <property type="match status" value="1"/>
</dbReference>
<dbReference type="PANTHER" id="PTHR11748:SF111">
    <property type="entry name" value="D-LACTATE DEHYDROGENASE, MITOCHONDRIAL-RELATED"/>
    <property type="match status" value="1"/>
</dbReference>
<organism evidence="13 14">
    <name type="scientific">Trichosporon asahii var. asahii (strain ATCC 90039 / CBS 2479 / JCM 2466 / KCTC 7840 / NBRC 103889/ NCYC 2677 / UAMH 7654)</name>
    <name type="common">Yeast</name>
    <dbReference type="NCBI Taxonomy" id="1186058"/>
    <lineage>
        <taxon>Eukaryota</taxon>
        <taxon>Fungi</taxon>
        <taxon>Dikarya</taxon>
        <taxon>Basidiomycota</taxon>
        <taxon>Agaricomycotina</taxon>
        <taxon>Tremellomycetes</taxon>
        <taxon>Trichosporonales</taxon>
        <taxon>Trichosporonaceae</taxon>
        <taxon>Trichosporon</taxon>
    </lineage>
</organism>
<dbReference type="InterPro" id="IPR016164">
    <property type="entry name" value="FAD-linked_Oxase-like_C"/>
</dbReference>
<dbReference type="OrthoDB" id="7786253at2759"/>
<dbReference type="PROSITE" id="PS51387">
    <property type="entry name" value="FAD_PCMH"/>
    <property type="match status" value="1"/>
</dbReference>
<dbReference type="EC" id="1.1.2.4" evidence="9"/>
<feature type="domain" description="FAD-binding PCMH-type" evidence="12">
    <location>
        <begin position="141"/>
        <end position="321"/>
    </location>
</feature>
<evidence type="ECO:0000256" key="6">
    <source>
        <dbReference type="ARBA" id="ARBA00022946"/>
    </source>
</evidence>
<evidence type="ECO:0000256" key="1">
    <source>
        <dbReference type="ARBA" id="ARBA00001974"/>
    </source>
</evidence>
<dbReference type="FunFam" id="1.10.45.10:FF:000001">
    <property type="entry name" value="D-lactate dehydrogenase mitochondrial"/>
    <property type="match status" value="1"/>
</dbReference>
<dbReference type="EMBL" id="ALBS01000046">
    <property type="protein sequence ID" value="EJT51818.1"/>
    <property type="molecule type" value="Genomic_DNA"/>
</dbReference>
<evidence type="ECO:0000256" key="2">
    <source>
        <dbReference type="ARBA" id="ARBA00004173"/>
    </source>
</evidence>
<dbReference type="GO" id="GO:1903457">
    <property type="term" value="P:lactate catabolic process"/>
    <property type="evidence" value="ECO:0007669"/>
    <property type="project" value="TreeGrafter"/>
</dbReference>
<dbReference type="HOGENOM" id="CLU_017779_3_3_1"/>
<dbReference type="GO" id="GO:0071949">
    <property type="term" value="F:FAD binding"/>
    <property type="evidence" value="ECO:0007669"/>
    <property type="project" value="InterPro"/>
</dbReference>
<evidence type="ECO:0000256" key="11">
    <source>
        <dbReference type="SAM" id="MobiDB-lite"/>
    </source>
</evidence>
<dbReference type="SUPFAM" id="SSF56176">
    <property type="entry name" value="FAD-binding/transporter-associated domain-like"/>
    <property type="match status" value="1"/>
</dbReference>
<evidence type="ECO:0000256" key="4">
    <source>
        <dbReference type="ARBA" id="ARBA00022630"/>
    </source>
</evidence>
<evidence type="ECO:0000256" key="10">
    <source>
        <dbReference type="ARBA" id="ARBA00051436"/>
    </source>
</evidence>
<dbReference type="Gene3D" id="3.30.70.2740">
    <property type="match status" value="1"/>
</dbReference>
<keyword evidence="8" id="KW-0496">Mitochondrion</keyword>
<dbReference type="SUPFAM" id="SSF55103">
    <property type="entry name" value="FAD-linked oxidases, C-terminal domain"/>
    <property type="match status" value="1"/>
</dbReference>
<evidence type="ECO:0000313" key="14">
    <source>
        <dbReference type="Proteomes" id="UP000002748"/>
    </source>
</evidence>
<feature type="region of interest" description="Disordered" evidence="11">
    <location>
        <begin position="13"/>
        <end position="36"/>
    </location>
</feature>
<keyword evidence="6" id="KW-0809">Transit peptide</keyword>
<comment type="similarity">
    <text evidence="3">Belongs to the FAD-binding oxidoreductase/transferase type 4 family.</text>
</comment>
<accession>J5RC03</accession>
<dbReference type="InterPro" id="IPR004113">
    <property type="entry name" value="FAD-bd_oxidored_4_C"/>
</dbReference>
<dbReference type="InterPro" id="IPR016171">
    <property type="entry name" value="Vanillyl_alc_oxidase_C-sub2"/>
</dbReference>
<dbReference type="Gene3D" id="1.10.45.10">
    <property type="entry name" value="Vanillyl-alcohol Oxidase, Chain A, domain 4"/>
    <property type="match status" value="1"/>
</dbReference>
<comment type="cofactor">
    <cofactor evidence="1">
        <name>FAD</name>
        <dbReference type="ChEBI" id="CHEBI:57692"/>
    </cofactor>
</comment>
<evidence type="ECO:0000256" key="3">
    <source>
        <dbReference type="ARBA" id="ARBA00008000"/>
    </source>
</evidence>
<evidence type="ECO:0000313" key="13">
    <source>
        <dbReference type="EMBL" id="EJT51818.1"/>
    </source>
</evidence>
<comment type="catalytic activity">
    <reaction evidence="10">
        <text>(R)-lactate + 2 Fe(III)-[cytochrome c] = 2 Fe(II)-[cytochrome c] + pyruvate + 2 H(+)</text>
        <dbReference type="Rhea" id="RHEA:13521"/>
        <dbReference type="Rhea" id="RHEA-COMP:10350"/>
        <dbReference type="Rhea" id="RHEA-COMP:14399"/>
        <dbReference type="ChEBI" id="CHEBI:15361"/>
        <dbReference type="ChEBI" id="CHEBI:15378"/>
        <dbReference type="ChEBI" id="CHEBI:16004"/>
        <dbReference type="ChEBI" id="CHEBI:29033"/>
        <dbReference type="ChEBI" id="CHEBI:29034"/>
        <dbReference type="EC" id="1.1.2.4"/>
    </reaction>
</comment>
<feature type="compositionally biased region" description="Low complexity" evidence="11">
    <location>
        <begin position="25"/>
        <end position="36"/>
    </location>
</feature>
<dbReference type="KEGG" id="tasa:A1Q1_06956"/>
<dbReference type="Pfam" id="PF01565">
    <property type="entry name" value="FAD_binding_4"/>
    <property type="match status" value="1"/>
</dbReference>
<proteinExistence type="inferred from homology"/>
<comment type="subcellular location">
    <subcellularLocation>
        <location evidence="2">Mitochondrion</location>
    </subcellularLocation>
</comment>
<dbReference type="Proteomes" id="UP000002748">
    <property type="component" value="Unassembled WGS sequence"/>
</dbReference>
<dbReference type="InterPro" id="IPR006094">
    <property type="entry name" value="Oxid_FAD_bind_N"/>
</dbReference>
<dbReference type="AlphaFoldDB" id="J5RC03"/>
<dbReference type="FunFam" id="3.30.465.10:FF:000014">
    <property type="entry name" value="D-lactate dehydrogenase (Cytochrome), putative"/>
    <property type="match status" value="1"/>
</dbReference>
<dbReference type="GO" id="GO:0008720">
    <property type="term" value="F:D-lactate dehydrogenase (NAD+) activity"/>
    <property type="evidence" value="ECO:0007669"/>
    <property type="project" value="TreeGrafter"/>
</dbReference>
<evidence type="ECO:0000259" key="12">
    <source>
        <dbReference type="PROSITE" id="PS51387"/>
    </source>
</evidence>
<dbReference type="Gene3D" id="3.30.465.10">
    <property type="match status" value="1"/>
</dbReference>
<dbReference type="VEuPathDB" id="FungiDB:A1Q1_06956"/>